<dbReference type="PROSITE" id="PS00189">
    <property type="entry name" value="LIPOYL"/>
    <property type="match status" value="1"/>
</dbReference>
<evidence type="ECO:0000313" key="13">
    <source>
        <dbReference type="EMBL" id="VUG16771.1"/>
    </source>
</evidence>
<evidence type="ECO:0000259" key="11">
    <source>
        <dbReference type="PROSITE" id="PS51826"/>
    </source>
</evidence>
<feature type="compositionally biased region" description="Low complexity" evidence="9">
    <location>
        <begin position="128"/>
        <end position="143"/>
    </location>
</feature>
<keyword evidence="14" id="KW-1185">Reference proteome</keyword>
<dbReference type="InterPro" id="IPR045257">
    <property type="entry name" value="E2/Pdx1"/>
</dbReference>
<dbReference type="InterPro" id="IPR011053">
    <property type="entry name" value="Single_hybrid_motif"/>
</dbReference>
<dbReference type="GO" id="GO:0045254">
    <property type="term" value="C:pyruvate dehydrogenase complex"/>
    <property type="evidence" value="ECO:0007669"/>
    <property type="project" value="InterPro"/>
</dbReference>
<evidence type="ECO:0000256" key="8">
    <source>
        <dbReference type="ARBA" id="ARBA00083110"/>
    </source>
</evidence>
<feature type="compositionally biased region" description="Basic and acidic residues" evidence="9">
    <location>
        <begin position="240"/>
        <end position="256"/>
    </location>
</feature>
<accession>A0A7D9CVM3</accession>
<comment type="function">
    <text evidence="6">Required for anchoring dihydrolipoamide dehydrogenase (E3) to the dihydrolipoamide transacetylase (E2) core of the pyruvate dehydrogenase complexes of eukaryotes. This specific binding is essential for a functional PDH complex.</text>
</comment>
<organism evidence="13 14">
    <name type="scientific">Dekkera bruxellensis</name>
    <name type="common">Brettanomyces custersii</name>
    <dbReference type="NCBI Taxonomy" id="5007"/>
    <lineage>
        <taxon>Eukaryota</taxon>
        <taxon>Fungi</taxon>
        <taxon>Dikarya</taxon>
        <taxon>Ascomycota</taxon>
        <taxon>Saccharomycotina</taxon>
        <taxon>Pichiomycetes</taxon>
        <taxon>Pichiales</taxon>
        <taxon>Pichiaceae</taxon>
        <taxon>Brettanomyces</taxon>
    </lineage>
</organism>
<dbReference type="Proteomes" id="UP000568158">
    <property type="component" value="Unassembled WGS sequence"/>
</dbReference>
<name>A0A7D9CVM3_DEKBR</name>
<dbReference type="PANTHER" id="PTHR23151">
    <property type="entry name" value="DIHYDROLIPOAMIDE ACETYL/SUCCINYL-TRANSFERASE-RELATED"/>
    <property type="match status" value="1"/>
</dbReference>
<feature type="domain" description="Peripheral subunit-binding (PSBD)" evidence="11">
    <location>
        <begin position="164"/>
        <end position="205"/>
    </location>
</feature>
<dbReference type="PROSITE" id="PS51826">
    <property type="entry name" value="PSBD"/>
    <property type="match status" value="1"/>
</dbReference>
<gene>
    <name evidence="13" type="primary">PDX1</name>
    <name evidence="13" type="ORF">DEBR0S1_25246G</name>
    <name evidence="12" type="ORF">HII12_000227</name>
</gene>
<evidence type="ECO:0000313" key="14">
    <source>
        <dbReference type="Proteomes" id="UP000478008"/>
    </source>
</evidence>
<evidence type="ECO:0000313" key="12">
    <source>
        <dbReference type="EMBL" id="KAF6016186.1"/>
    </source>
</evidence>
<feature type="region of interest" description="Disordered" evidence="9">
    <location>
        <begin position="128"/>
        <end position="156"/>
    </location>
</feature>
<dbReference type="GO" id="GO:0005759">
    <property type="term" value="C:mitochondrial matrix"/>
    <property type="evidence" value="ECO:0007669"/>
    <property type="project" value="UniProtKB-SubCell"/>
</dbReference>
<dbReference type="InterPro" id="IPR036625">
    <property type="entry name" value="E3-bd_dom_sf"/>
</dbReference>
<dbReference type="GO" id="GO:0006086">
    <property type="term" value="P:pyruvate decarboxylation to acetyl-CoA"/>
    <property type="evidence" value="ECO:0007669"/>
    <property type="project" value="InterPro"/>
</dbReference>
<reference evidence="13 14" key="1">
    <citation type="submission" date="2019-07" db="EMBL/GenBank/DDBJ databases">
        <authorList>
            <person name="Friedrich A."/>
            <person name="Schacherer J."/>
        </authorList>
    </citation>
    <scope>NUCLEOTIDE SEQUENCE [LARGE SCALE GENOMIC DNA]</scope>
</reference>
<evidence type="ECO:0000256" key="6">
    <source>
        <dbReference type="ARBA" id="ARBA00059875"/>
    </source>
</evidence>
<comment type="subcellular location">
    <subcellularLocation>
        <location evidence="1">Mitochondrion matrix</location>
    </subcellularLocation>
</comment>
<proteinExistence type="inferred from homology"/>
<feature type="region of interest" description="Disordered" evidence="9">
    <location>
        <begin position="237"/>
        <end position="260"/>
    </location>
</feature>
<comment type="similarity">
    <text evidence="2">Belongs to the 2-oxoacid dehydrogenase family.</text>
</comment>
<dbReference type="Proteomes" id="UP000478008">
    <property type="component" value="Unassembled WGS sequence"/>
</dbReference>
<dbReference type="Gene3D" id="2.40.50.100">
    <property type="match status" value="1"/>
</dbReference>
<dbReference type="GO" id="GO:0004742">
    <property type="term" value="F:dihydrolipoyllysine-residue acetyltransferase activity"/>
    <property type="evidence" value="ECO:0007669"/>
    <property type="project" value="TreeGrafter"/>
</dbReference>
<dbReference type="FunFam" id="4.10.320.10:FF:000017">
    <property type="entry name" value="Pyruvate dehydrogenase complex protein X component, mitochondrial"/>
    <property type="match status" value="1"/>
</dbReference>
<protein>
    <recommendedName>
        <fullName evidence="8">Dihydrolipoamide dehydrogenase-binding protein of pyruvate dehydrogenase complex</fullName>
    </recommendedName>
</protein>
<keyword evidence="4" id="KW-0809">Transit peptide</keyword>
<dbReference type="InterPro" id="IPR000089">
    <property type="entry name" value="Biotin_lipoyl"/>
</dbReference>
<dbReference type="PROSITE" id="PS50968">
    <property type="entry name" value="BIOTINYL_LIPOYL"/>
    <property type="match status" value="1"/>
</dbReference>
<dbReference type="EMBL" id="CABFWN010000001">
    <property type="protein sequence ID" value="VUG16771.1"/>
    <property type="molecule type" value="Genomic_DNA"/>
</dbReference>
<dbReference type="FunFam" id="2.40.50.100:FF:000010">
    <property type="entry name" value="Acetyltransferase component of pyruvate dehydrogenase complex"/>
    <property type="match status" value="1"/>
</dbReference>
<evidence type="ECO:0000256" key="1">
    <source>
        <dbReference type="ARBA" id="ARBA00004305"/>
    </source>
</evidence>
<evidence type="ECO:0000256" key="2">
    <source>
        <dbReference type="ARBA" id="ARBA00007317"/>
    </source>
</evidence>
<comment type="subunit">
    <text evidence="7">Eukaryotic pyruvate dehydrogenase (PDH) complexes are organized as a core consisting of the oligomeric dihydrolipoamide acetyl-transferase (E2), around which are arranged multiple copies of pyruvate dehydrogenase (E1), dihydrolipoamide dehydrogenase (E3) and protein X (E3BP) bound by non-covalent bonds.</text>
</comment>
<dbReference type="Pfam" id="PF00364">
    <property type="entry name" value="Biotin_lipoyl"/>
    <property type="match status" value="1"/>
</dbReference>
<dbReference type="InterPro" id="IPR003016">
    <property type="entry name" value="2-oxoA_DH_lipoyl-BS"/>
</dbReference>
<feature type="domain" description="Lipoyl-binding" evidence="10">
    <location>
        <begin position="32"/>
        <end position="108"/>
    </location>
</feature>
<dbReference type="Pfam" id="PF02817">
    <property type="entry name" value="E3_binding"/>
    <property type="match status" value="1"/>
</dbReference>
<dbReference type="SUPFAM" id="SSF47005">
    <property type="entry name" value="Peripheral subunit-binding domain of 2-oxo acid dehydrogenase complex"/>
    <property type="match status" value="1"/>
</dbReference>
<dbReference type="AlphaFoldDB" id="A0A7D9CVM3"/>
<evidence type="ECO:0000256" key="4">
    <source>
        <dbReference type="ARBA" id="ARBA00022946"/>
    </source>
</evidence>
<evidence type="ECO:0000256" key="9">
    <source>
        <dbReference type="SAM" id="MobiDB-lite"/>
    </source>
</evidence>
<dbReference type="Gene3D" id="4.10.320.10">
    <property type="entry name" value="E3-binding domain"/>
    <property type="match status" value="1"/>
</dbReference>
<dbReference type="SUPFAM" id="SSF51230">
    <property type="entry name" value="Single hybrid motif"/>
    <property type="match status" value="1"/>
</dbReference>
<dbReference type="PANTHER" id="PTHR23151:SF82">
    <property type="entry name" value="PYRUVATE DEHYDROGENASE COMPLEX PROTEIN X COMPONENT, MITOCHONDRIAL"/>
    <property type="match status" value="1"/>
</dbReference>
<dbReference type="EMBL" id="JABCYN010000003">
    <property type="protein sequence ID" value="KAF6016186.1"/>
    <property type="molecule type" value="Genomic_DNA"/>
</dbReference>
<sequence>MFRIINLQASRSLAKISLSRRTFSTTLMKLDATIFKMPAMSPTMDVGGVVAWKVKEGDDFSAGDELLDVETDKATMSVDAGDDGKLAKIIVPGGTNDVKVGAPIAFICDQSDDLATLKYPALDAASAPEPAAADTSKPAAAEPTPALKASSNSVTGGKANPDQVFFPSVEFMLAREGISREDALSKITATGPNGKILKGDVLAYLGKIPAEENTRIASFIADSEKLDLSHIELASTEVEEPAKDEAKEAAGEKAAPETKNPVKQPTLVKGEFIISKEIPPKVLSKLIASAVAKAETAAYATKNYASSDLIDPLFEDLIAPPRNAERFKVNYSISVVPSKPTATDEIIDDFDFEPYEQKPVKKSSTPATAVNVELTCNDKVYDSKKKAEAFISRFGSYISQIEGKFA</sequence>
<evidence type="ECO:0000256" key="5">
    <source>
        <dbReference type="ARBA" id="ARBA00023128"/>
    </source>
</evidence>
<evidence type="ECO:0000259" key="10">
    <source>
        <dbReference type="PROSITE" id="PS50968"/>
    </source>
</evidence>
<evidence type="ECO:0000256" key="3">
    <source>
        <dbReference type="ARBA" id="ARBA00022823"/>
    </source>
</evidence>
<evidence type="ECO:0000256" key="7">
    <source>
        <dbReference type="ARBA" id="ARBA00065810"/>
    </source>
</evidence>
<dbReference type="InterPro" id="IPR004167">
    <property type="entry name" value="PSBD"/>
</dbReference>
<reference evidence="12 15" key="2">
    <citation type="journal article" date="2020" name="Appl. Microbiol. Biotechnol.">
        <title>Targeted gene deletion in Brettanomyces bruxellensis with an expression-free CRISPR-Cas9 system.</title>
        <authorList>
            <person name="Varela C."/>
            <person name="Bartel C."/>
            <person name="Onetto C."/>
            <person name="Borneman A."/>
        </authorList>
    </citation>
    <scope>NUCLEOTIDE SEQUENCE [LARGE SCALE GENOMIC DNA]</scope>
    <source>
        <strain evidence="12 15">AWRI1613</strain>
    </source>
</reference>
<keyword evidence="3" id="KW-0450">Lipoyl</keyword>
<keyword evidence="5" id="KW-0496">Mitochondrion</keyword>
<dbReference type="CDD" id="cd06849">
    <property type="entry name" value="lipoyl_domain"/>
    <property type="match status" value="1"/>
</dbReference>
<evidence type="ECO:0000313" key="15">
    <source>
        <dbReference type="Proteomes" id="UP000568158"/>
    </source>
</evidence>